<reference evidence="1 3" key="2">
    <citation type="journal article" date="2018" name="Plant J.">
        <title>The Physcomitrella patens chromosome-scale assembly reveals moss genome structure and evolution.</title>
        <authorList>
            <person name="Lang D."/>
            <person name="Ullrich K.K."/>
            <person name="Murat F."/>
            <person name="Fuchs J."/>
            <person name="Jenkins J."/>
            <person name="Haas F.B."/>
            <person name="Piednoel M."/>
            <person name="Gundlach H."/>
            <person name="Van Bel M."/>
            <person name="Meyberg R."/>
            <person name="Vives C."/>
            <person name="Morata J."/>
            <person name="Symeonidi A."/>
            <person name="Hiss M."/>
            <person name="Muchero W."/>
            <person name="Kamisugi Y."/>
            <person name="Saleh O."/>
            <person name="Blanc G."/>
            <person name="Decker E.L."/>
            <person name="van Gessel N."/>
            <person name="Grimwood J."/>
            <person name="Hayes R.D."/>
            <person name="Graham S.W."/>
            <person name="Gunter L.E."/>
            <person name="McDaniel S.F."/>
            <person name="Hoernstein S.N.W."/>
            <person name="Larsson A."/>
            <person name="Li F.W."/>
            <person name="Perroud P.F."/>
            <person name="Phillips J."/>
            <person name="Ranjan P."/>
            <person name="Rokshar D.S."/>
            <person name="Rothfels C.J."/>
            <person name="Schneider L."/>
            <person name="Shu S."/>
            <person name="Stevenson D.W."/>
            <person name="Thummler F."/>
            <person name="Tillich M."/>
            <person name="Villarreal Aguilar J.C."/>
            <person name="Widiez T."/>
            <person name="Wong G.K."/>
            <person name="Wymore A."/>
            <person name="Zhang Y."/>
            <person name="Zimmer A.D."/>
            <person name="Quatrano R.S."/>
            <person name="Mayer K.F.X."/>
            <person name="Goodstein D."/>
            <person name="Casacuberta J.M."/>
            <person name="Vandepoele K."/>
            <person name="Reski R."/>
            <person name="Cuming A.C."/>
            <person name="Tuskan G.A."/>
            <person name="Maumus F."/>
            <person name="Salse J."/>
            <person name="Schmutz J."/>
            <person name="Rensing S.A."/>
        </authorList>
    </citation>
    <scope>NUCLEOTIDE SEQUENCE [LARGE SCALE GENOMIC DNA]</scope>
    <source>
        <strain evidence="2 3">cv. Gransden 2004</strain>
    </source>
</reference>
<reference evidence="1 3" key="1">
    <citation type="journal article" date="2008" name="Science">
        <title>The Physcomitrella genome reveals evolutionary insights into the conquest of land by plants.</title>
        <authorList>
            <person name="Rensing S."/>
            <person name="Lang D."/>
            <person name="Zimmer A."/>
            <person name="Terry A."/>
            <person name="Salamov A."/>
            <person name="Shapiro H."/>
            <person name="Nishiyama T."/>
            <person name="Perroud P.-F."/>
            <person name="Lindquist E."/>
            <person name="Kamisugi Y."/>
            <person name="Tanahashi T."/>
            <person name="Sakakibara K."/>
            <person name="Fujita T."/>
            <person name="Oishi K."/>
            <person name="Shin-I T."/>
            <person name="Kuroki Y."/>
            <person name="Toyoda A."/>
            <person name="Suzuki Y."/>
            <person name="Hashimoto A."/>
            <person name="Yamaguchi K."/>
            <person name="Sugano A."/>
            <person name="Kohara Y."/>
            <person name="Fujiyama A."/>
            <person name="Anterola A."/>
            <person name="Aoki S."/>
            <person name="Ashton N."/>
            <person name="Barbazuk W.B."/>
            <person name="Barker E."/>
            <person name="Bennetzen J."/>
            <person name="Bezanilla M."/>
            <person name="Blankenship R."/>
            <person name="Cho S.H."/>
            <person name="Dutcher S."/>
            <person name="Estelle M."/>
            <person name="Fawcett J.A."/>
            <person name="Gundlach H."/>
            <person name="Hanada K."/>
            <person name="Heyl A."/>
            <person name="Hicks K.A."/>
            <person name="Hugh J."/>
            <person name="Lohr M."/>
            <person name="Mayer K."/>
            <person name="Melkozernov A."/>
            <person name="Murata T."/>
            <person name="Nelson D."/>
            <person name="Pils B."/>
            <person name="Prigge M."/>
            <person name="Reiss B."/>
            <person name="Renner T."/>
            <person name="Rombauts S."/>
            <person name="Rushton P."/>
            <person name="Sanderfoot A."/>
            <person name="Schween G."/>
            <person name="Shiu S.-H."/>
            <person name="Stueber K."/>
            <person name="Theodoulou F.L."/>
            <person name="Tu H."/>
            <person name="Van de Peer Y."/>
            <person name="Verrier P.J."/>
            <person name="Waters E."/>
            <person name="Wood A."/>
            <person name="Yang L."/>
            <person name="Cove D."/>
            <person name="Cuming A."/>
            <person name="Hasebe M."/>
            <person name="Lucas S."/>
            <person name="Mishler D.B."/>
            <person name="Reski R."/>
            <person name="Grigoriev I."/>
            <person name="Quatrano R.S."/>
            <person name="Boore J.L."/>
        </authorList>
    </citation>
    <scope>NUCLEOTIDE SEQUENCE [LARGE SCALE GENOMIC DNA]</scope>
    <source>
        <strain evidence="2 3">cv. Gransden 2004</strain>
    </source>
</reference>
<dbReference type="PANTHER" id="PTHR11440">
    <property type="entry name" value="LECITHIN-CHOLESTEROL ACYLTRANSFERASE-RELATED"/>
    <property type="match status" value="1"/>
</dbReference>
<reference evidence="2" key="3">
    <citation type="submission" date="2020-12" db="UniProtKB">
        <authorList>
            <consortium name="EnsemblPlants"/>
        </authorList>
    </citation>
    <scope>IDENTIFICATION</scope>
</reference>
<dbReference type="STRING" id="3218.A0A2K1ISE7"/>
<dbReference type="SUPFAM" id="SSF53474">
    <property type="entry name" value="alpha/beta-Hydrolases"/>
    <property type="match status" value="1"/>
</dbReference>
<evidence type="ECO:0000313" key="2">
    <source>
        <dbReference type="EnsemblPlants" id="Pp3c21_17660V3.1"/>
    </source>
</evidence>
<dbReference type="EnsemblPlants" id="Pp3c21_17660V3.1">
    <property type="protein sequence ID" value="Pp3c21_17660V3.1"/>
    <property type="gene ID" value="Pp3c21_17660"/>
</dbReference>
<dbReference type="Gramene" id="Pp3c21_17660V3.1">
    <property type="protein sequence ID" value="Pp3c21_17660V3.1"/>
    <property type="gene ID" value="Pp3c21_17660"/>
</dbReference>
<evidence type="ECO:0000313" key="3">
    <source>
        <dbReference type="Proteomes" id="UP000006727"/>
    </source>
</evidence>
<dbReference type="InterPro" id="IPR003386">
    <property type="entry name" value="LACT/PDAT_acylTrfase"/>
</dbReference>
<organism evidence="1">
    <name type="scientific">Physcomitrium patens</name>
    <name type="common">Spreading-leaved earth moss</name>
    <name type="synonym">Physcomitrella patens</name>
    <dbReference type="NCBI Taxonomy" id="3218"/>
    <lineage>
        <taxon>Eukaryota</taxon>
        <taxon>Viridiplantae</taxon>
        <taxon>Streptophyta</taxon>
        <taxon>Embryophyta</taxon>
        <taxon>Bryophyta</taxon>
        <taxon>Bryophytina</taxon>
        <taxon>Bryopsida</taxon>
        <taxon>Funariidae</taxon>
        <taxon>Funariales</taxon>
        <taxon>Funariaceae</taxon>
        <taxon>Physcomitrium</taxon>
    </lineage>
</organism>
<proteinExistence type="predicted"/>
<dbReference type="OMA" id="KESWDFT"/>
<dbReference type="GeneID" id="112273877"/>
<sequence length="551" mass="62103">MSRKMVGKAEHSWRWHRKGDEDDDVASVPNPVLLVPGIGGSILTAVDHKGHKERVWVRLFEADHEFRFKLFSSYDPVTGKTHSLNKDITIEVPEERFGLYSCDILDPDVIMRLDTVYYFHDLIEQLTNWGYKEGKTLFGFGYDFRQSNRLGEAMDRMKLKLESMCEASRGRKVDIITHSMGGLLVKCFLALHPQVFQKYANSWIAITAPFEGAPGFIMDCLLTGVDFVKGWQRELFVAKWSMHQLLIECPSVYELLASPDFDWSEPPELRLWRKIADQDGEEKVKLEAFGPSDNLDVMMAALEENKLNFNGTKIPLPLNKVIVKWAQETQRIMHKAKLPEGVKFYNLYGTSHDTPHHVSYGTDKSPLQELTEILNSEAEFAYVDGDGTVPVESAMADGLNAKARVGIPADHRGILLDEHFFHIIKHWLEVGGADSEYDPETDYVIVSRRPSEFDIHKEESAPVDDIERTEDGSKLPSKEVYTASIEIGSGSVSDIQAEADARVHREGAQTNESEFQLSTIGVFPGLDKKEMKATPDQIVVALSEEAKAAAL</sequence>
<dbReference type="GO" id="GO:0006629">
    <property type="term" value="P:lipid metabolic process"/>
    <property type="evidence" value="ECO:0000318"/>
    <property type="project" value="GO_Central"/>
</dbReference>
<gene>
    <name evidence="2" type="primary">LOC112273877</name>
    <name evidence="1" type="ORF">PHYPA_026327</name>
</gene>
<dbReference type="EMBL" id="ABEU02000021">
    <property type="protein sequence ID" value="PNR32201.1"/>
    <property type="molecule type" value="Genomic_DNA"/>
</dbReference>
<dbReference type="Proteomes" id="UP000006727">
    <property type="component" value="Chromosome 21"/>
</dbReference>
<dbReference type="RefSeq" id="XP_024358667.1">
    <property type="nucleotide sequence ID" value="XM_024502899.2"/>
</dbReference>
<dbReference type="FunCoup" id="A0A2K1ISE7">
    <property type="interactions" value="989"/>
</dbReference>
<accession>A0A2K1ISE7</accession>
<dbReference type="AlphaFoldDB" id="A0A2K1ISE7"/>
<dbReference type="OrthoDB" id="190846at2759"/>
<dbReference type="InterPro" id="IPR029058">
    <property type="entry name" value="AB_hydrolase_fold"/>
</dbReference>
<dbReference type="KEGG" id="ppp:112273877"/>
<name>A0A2K1ISE7_PHYPA</name>
<dbReference type="Gene3D" id="3.40.50.1820">
    <property type="entry name" value="alpha/beta hydrolase"/>
    <property type="match status" value="1"/>
</dbReference>
<keyword evidence="3" id="KW-1185">Reference proteome</keyword>
<protein>
    <submittedName>
        <fullName evidence="1 2">Uncharacterized protein</fullName>
    </submittedName>
</protein>
<dbReference type="GO" id="GO:0008374">
    <property type="term" value="F:O-acyltransferase activity"/>
    <property type="evidence" value="ECO:0007669"/>
    <property type="project" value="InterPro"/>
</dbReference>
<dbReference type="Pfam" id="PF02450">
    <property type="entry name" value="LCAT"/>
    <property type="match status" value="1"/>
</dbReference>
<evidence type="ECO:0000313" key="1">
    <source>
        <dbReference type="EMBL" id="PNR32201.1"/>
    </source>
</evidence>
<dbReference type="PaxDb" id="3218-PP1S85_138V6.1"/>